<reference evidence="13 14" key="1">
    <citation type="submission" date="2023-10" db="EMBL/GenBank/DDBJ databases">
        <authorList>
            <person name="Maclean D."/>
            <person name="Macfadyen A."/>
        </authorList>
    </citation>
    <scope>NUCLEOTIDE SEQUENCE [LARGE SCALE GENOMIC DNA]</scope>
</reference>
<dbReference type="InterPro" id="IPR039731">
    <property type="entry name" value="Rce1"/>
</dbReference>
<proteinExistence type="inferred from homology"/>
<evidence type="ECO:0000256" key="11">
    <source>
        <dbReference type="SAM" id="Phobius"/>
    </source>
</evidence>
<accession>A0AAV1IJ98</accession>
<organism evidence="13 14">
    <name type="scientific">Coccomyxa viridis</name>
    <dbReference type="NCBI Taxonomy" id="1274662"/>
    <lineage>
        <taxon>Eukaryota</taxon>
        <taxon>Viridiplantae</taxon>
        <taxon>Chlorophyta</taxon>
        <taxon>core chlorophytes</taxon>
        <taxon>Trebouxiophyceae</taxon>
        <taxon>Trebouxiophyceae incertae sedis</taxon>
        <taxon>Coccomyxaceae</taxon>
        <taxon>Coccomyxa</taxon>
    </lineage>
</organism>
<dbReference type="GO" id="GO:0005789">
    <property type="term" value="C:endoplasmic reticulum membrane"/>
    <property type="evidence" value="ECO:0007669"/>
    <property type="project" value="UniProtKB-SubCell"/>
</dbReference>
<dbReference type="PANTHER" id="PTHR13046:SF0">
    <property type="entry name" value="CAAX PRENYL PROTEASE 2"/>
    <property type="match status" value="1"/>
</dbReference>
<comment type="caution">
    <text evidence="13">The sequence shown here is derived from an EMBL/GenBank/DDBJ whole genome shotgun (WGS) entry which is preliminary data.</text>
</comment>
<dbReference type="GO" id="GO:0004222">
    <property type="term" value="F:metalloendopeptidase activity"/>
    <property type="evidence" value="ECO:0007669"/>
    <property type="project" value="InterPro"/>
</dbReference>
<evidence type="ECO:0000259" key="12">
    <source>
        <dbReference type="Pfam" id="PF02517"/>
    </source>
</evidence>
<comment type="subcellular location">
    <subcellularLocation>
        <location evidence="1">Endoplasmic reticulum membrane</location>
        <topology evidence="1">Multi-pass membrane protein</topology>
    </subcellularLocation>
</comment>
<evidence type="ECO:0000313" key="14">
    <source>
        <dbReference type="Proteomes" id="UP001314263"/>
    </source>
</evidence>
<comment type="catalytic activity">
    <reaction evidence="9">
        <text>Hydrolyzes the peptide bond -P2-(S-farnesyl or geranylgeranyl)C-P1'-P2'-P3'-COOH where P1' and P2' are amino acids with aliphatic sidechains and P3' is any C-terminal residue.</text>
        <dbReference type="EC" id="3.4.26.1"/>
    </reaction>
</comment>
<evidence type="ECO:0000256" key="6">
    <source>
        <dbReference type="ARBA" id="ARBA00022824"/>
    </source>
</evidence>
<dbReference type="GO" id="GO:0071586">
    <property type="term" value="P:CAAX-box protein processing"/>
    <property type="evidence" value="ECO:0007669"/>
    <property type="project" value="InterPro"/>
</dbReference>
<dbReference type="Proteomes" id="UP001314263">
    <property type="component" value="Unassembled WGS sequence"/>
</dbReference>
<evidence type="ECO:0000256" key="5">
    <source>
        <dbReference type="ARBA" id="ARBA00022801"/>
    </source>
</evidence>
<keyword evidence="8 11" id="KW-0472">Membrane</keyword>
<dbReference type="EMBL" id="CAUYUE010000014">
    <property type="protein sequence ID" value="CAK0786270.1"/>
    <property type="molecule type" value="Genomic_DNA"/>
</dbReference>
<feature type="transmembrane region" description="Helical" evidence="11">
    <location>
        <begin position="86"/>
        <end position="109"/>
    </location>
</feature>
<keyword evidence="3" id="KW-0645">Protease</keyword>
<gene>
    <name evidence="13" type="ORF">CVIRNUC_009483</name>
</gene>
<evidence type="ECO:0000256" key="8">
    <source>
        <dbReference type="ARBA" id="ARBA00023136"/>
    </source>
</evidence>
<keyword evidence="7 11" id="KW-1133">Transmembrane helix</keyword>
<dbReference type="EC" id="3.4.26.1" evidence="10"/>
<feature type="domain" description="CAAX prenyl protease 2/Lysostaphin resistance protein A-like" evidence="12">
    <location>
        <begin position="123"/>
        <end position="220"/>
    </location>
</feature>
<feature type="transmembrane region" description="Helical" evidence="11">
    <location>
        <begin position="31"/>
        <end position="54"/>
    </location>
</feature>
<keyword evidence="5" id="KW-0378">Hydrolase</keyword>
<comment type="similarity">
    <text evidence="2">Belongs to the peptidase U48 family.</text>
</comment>
<evidence type="ECO:0000256" key="3">
    <source>
        <dbReference type="ARBA" id="ARBA00022670"/>
    </source>
</evidence>
<sequence length="229" mass="25506">MHALLSCLLISTSYVAPFYFQRRFSRSHSSTILFRSISTFAVCLVAWLPLAFAVSERYDGQAEYAQGKVQLVIQLLGLRWQGLPNAVVLSTFLTAALFLGPLALMALRWQSDAAFIPQLERTLLQSWRDIIVGPVTEEFAFRACMLPLLMLQGYGPVKAVLLTPLFFGVAHLHHAYDFVVHQGCTVNSALVMVAFQSGYTTVFGWYASLLLLRTGHLAAPPEEGSMLRY</sequence>
<dbReference type="InterPro" id="IPR003675">
    <property type="entry name" value="Rce1/LyrA-like_dom"/>
</dbReference>
<evidence type="ECO:0000256" key="4">
    <source>
        <dbReference type="ARBA" id="ARBA00022692"/>
    </source>
</evidence>
<evidence type="ECO:0000313" key="13">
    <source>
        <dbReference type="EMBL" id="CAK0786270.1"/>
    </source>
</evidence>
<evidence type="ECO:0000256" key="1">
    <source>
        <dbReference type="ARBA" id="ARBA00004477"/>
    </source>
</evidence>
<evidence type="ECO:0000256" key="10">
    <source>
        <dbReference type="ARBA" id="ARBA00049729"/>
    </source>
</evidence>
<dbReference type="PANTHER" id="PTHR13046">
    <property type="entry name" value="PROTEASE U48 CAAX PRENYL PROTEASE RCE1"/>
    <property type="match status" value="1"/>
</dbReference>
<keyword evidence="14" id="KW-1185">Reference proteome</keyword>
<dbReference type="Pfam" id="PF02517">
    <property type="entry name" value="Rce1-like"/>
    <property type="match status" value="1"/>
</dbReference>
<dbReference type="AlphaFoldDB" id="A0AAV1IJ98"/>
<keyword evidence="4 11" id="KW-0812">Transmembrane</keyword>
<evidence type="ECO:0000256" key="2">
    <source>
        <dbReference type="ARBA" id="ARBA00006897"/>
    </source>
</evidence>
<evidence type="ECO:0000256" key="9">
    <source>
        <dbReference type="ARBA" id="ARBA00047280"/>
    </source>
</evidence>
<protein>
    <recommendedName>
        <fullName evidence="10">intramembrane prenyl-peptidase Rce1</fullName>
        <ecNumber evidence="10">3.4.26.1</ecNumber>
    </recommendedName>
</protein>
<name>A0AAV1IJ98_9CHLO</name>
<keyword evidence="6" id="KW-0256">Endoplasmic reticulum</keyword>
<evidence type="ECO:0000256" key="7">
    <source>
        <dbReference type="ARBA" id="ARBA00022989"/>
    </source>
</evidence>